<dbReference type="EMBL" id="JAULSY010000069">
    <property type="protein sequence ID" value="KAK0667594.1"/>
    <property type="molecule type" value="Genomic_DNA"/>
</dbReference>
<comment type="caution">
    <text evidence="2">The sequence shown here is derived from an EMBL/GenBank/DDBJ whole genome shotgun (WGS) entry which is preliminary data.</text>
</comment>
<evidence type="ECO:0000313" key="2">
    <source>
        <dbReference type="EMBL" id="KAK0667594.1"/>
    </source>
</evidence>
<keyword evidence="3" id="KW-1185">Reference proteome</keyword>
<accession>A0AA39ZC17</accession>
<gene>
    <name evidence="2" type="ORF">QBC41DRAFT_278609</name>
</gene>
<evidence type="ECO:0000256" key="1">
    <source>
        <dbReference type="SAM" id="SignalP"/>
    </source>
</evidence>
<keyword evidence="1" id="KW-0732">Signal</keyword>
<organism evidence="2 3">
    <name type="scientific">Cercophora samala</name>
    <dbReference type="NCBI Taxonomy" id="330535"/>
    <lineage>
        <taxon>Eukaryota</taxon>
        <taxon>Fungi</taxon>
        <taxon>Dikarya</taxon>
        <taxon>Ascomycota</taxon>
        <taxon>Pezizomycotina</taxon>
        <taxon>Sordariomycetes</taxon>
        <taxon>Sordariomycetidae</taxon>
        <taxon>Sordariales</taxon>
        <taxon>Lasiosphaeriaceae</taxon>
        <taxon>Cercophora</taxon>
    </lineage>
</organism>
<feature type="signal peptide" evidence="1">
    <location>
        <begin position="1"/>
        <end position="20"/>
    </location>
</feature>
<dbReference type="AlphaFoldDB" id="A0AA39ZC17"/>
<name>A0AA39ZC17_9PEZI</name>
<sequence>MMLPVFSTALAASLLPLAAALPAFTQTTDYTIPPAVIKMLTEADKECIMPKAFNITDFKIFTPAPGNNQSQLISFDFFDDDTKIATTCSFNGSSPNVAPFDFTPRYPCEDWRITFVWNNTLQYLEMVERACPDVITTPMEAAGGVEVNETLSCLDTGANSPYGPGLDCISFRKYEAKYFSFQPTPW</sequence>
<feature type="chain" id="PRO_5041298762" evidence="1">
    <location>
        <begin position="21"/>
        <end position="186"/>
    </location>
</feature>
<dbReference type="Proteomes" id="UP001174997">
    <property type="component" value="Unassembled WGS sequence"/>
</dbReference>
<evidence type="ECO:0000313" key="3">
    <source>
        <dbReference type="Proteomes" id="UP001174997"/>
    </source>
</evidence>
<protein>
    <submittedName>
        <fullName evidence="2">Uncharacterized protein</fullName>
    </submittedName>
</protein>
<proteinExistence type="predicted"/>
<reference evidence="2" key="1">
    <citation type="submission" date="2023-06" db="EMBL/GenBank/DDBJ databases">
        <title>Genome-scale phylogeny and comparative genomics of the fungal order Sordariales.</title>
        <authorList>
            <consortium name="Lawrence Berkeley National Laboratory"/>
            <person name="Hensen N."/>
            <person name="Bonometti L."/>
            <person name="Westerberg I."/>
            <person name="Brannstrom I.O."/>
            <person name="Guillou S."/>
            <person name="Cros-Aarteil S."/>
            <person name="Calhoun S."/>
            <person name="Haridas S."/>
            <person name="Kuo A."/>
            <person name="Mondo S."/>
            <person name="Pangilinan J."/>
            <person name="Riley R."/>
            <person name="Labutti K."/>
            <person name="Andreopoulos B."/>
            <person name="Lipzen A."/>
            <person name="Chen C."/>
            <person name="Yanf M."/>
            <person name="Daum C."/>
            <person name="Ng V."/>
            <person name="Clum A."/>
            <person name="Steindorff A."/>
            <person name="Ohm R."/>
            <person name="Martin F."/>
            <person name="Silar P."/>
            <person name="Natvig D."/>
            <person name="Lalanne C."/>
            <person name="Gautier V."/>
            <person name="Ament-Velasquez S.L."/>
            <person name="Kruys A."/>
            <person name="Hutchinson M.I."/>
            <person name="Powell A.J."/>
            <person name="Barry K."/>
            <person name="Miller A.N."/>
            <person name="Grigoriev I.V."/>
            <person name="Debuchy R."/>
            <person name="Gladieux P."/>
            <person name="Thoren M.H."/>
            <person name="Johannesson H."/>
        </authorList>
    </citation>
    <scope>NUCLEOTIDE SEQUENCE</scope>
    <source>
        <strain evidence="2">CBS 307.81</strain>
    </source>
</reference>